<dbReference type="PANTHER" id="PTHR11076:SF34">
    <property type="entry name" value="PROTEIN UMUC"/>
    <property type="match status" value="1"/>
</dbReference>
<dbReference type="Gene3D" id="3.40.1170.60">
    <property type="match status" value="1"/>
</dbReference>
<dbReference type="Pfam" id="PF11799">
    <property type="entry name" value="IMS_C"/>
    <property type="match status" value="1"/>
</dbReference>
<evidence type="ECO:0000256" key="1">
    <source>
        <dbReference type="ARBA" id="ARBA00010945"/>
    </source>
</evidence>
<dbReference type="SUPFAM" id="SSF56672">
    <property type="entry name" value="DNA/RNA polymerases"/>
    <property type="match status" value="1"/>
</dbReference>
<dbReference type="GO" id="GO:0006281">
    <property type="term" value="P:DNA repair"/>
    <property type="evidence" value="ECO:0007669"/>
    <property type="project" value="UniProtKB-KW"/>
</dbReference>
<sequence length="437" mass="49589">MFSVIDCNSFYVSCERLFQPQYENRPVVVLSNNDGCVISRSNEAKALQIPMGAPAFKYESIFKQHNVKIFSPNFTLYGDISSRVMSVISRYADGMEIYSIDEAFLFFEGATLEQLSSIHRDIRKQVKKEVGIPVSIGISITKTLSKAANEIAKNNDKYEGVYNIDIKNVSQYRQDLTNLKVGDVWGIGRRYAELLKMRGVETAYQFCQCDDVWIRKNMSIIGLKTAQELRGTSCLDLEEVRPAKQSIISSKSFGKPVSELIELKEAVSTFTTRAAEKLRSEGEVAGQIRVSLMTNIHKSSDPQYFPSSSAQLMGPTDFTPDLISEALKIVDKIYRKGYLYKKAIVQLYDLKPNDKIQLGLFSKNVNNNKQTLEKHKKIMKSIDLLNSEWGSETVQFGSQGLSKQAGVLKNKKKWFQRQSMRSGRYTTRWNELLVVIC</sequence>
<dbReference type="GO" id="GO:0005829">
    <property type="term" value="C:cytosol"/>
    <property type="evidence" value="ECO:0007669"/>
    <property type="project" value="TreeGrafter"/>
</dbReference>
<dbReference type="Proteomes" id="UP000231056">
    <property type="component" value="Unassembled WGS sequence"/>
</dbReference>
<dbReference type="Gene3D" id="3.30.70.270">
    <property type="match status" value="1"/>
</dbReference>
<dbReference type="InterPro" id="IPR043502">
    <property type="entry name" value="DNA/RNA_pol_sf"/>
</dbReference>
<dbReference type="PANTHER" id="PTHR11076">
    <property type="entry name" value="DNA REPAIR POLYMERASE UMUC / TRANSFERASE FAMILY MEMBER"/>
    <property type="match status" value="1"/>
</dbReference>
<proteinExistence type="inferred from homology"/>
<evidence type="ECO:0000313" key="8">
    <source>
        <dbReference type="Proteomes" id="UP000231056"/>
    </source>
</evidence>
<accession>A0A2M6IV23</accession>
<dbReference type="GO" id="GO:0009432">
    <property type="term" value="P:SOS response"/>
    <property type="evidence" value="ECO:0007669"/>
    <property type="project" value="UniProtKB-KW"/>
</dbReference>
<evidence type="ECO:0000256" key="4">
    <source>
        <dbReference type="ARBA" id="ARBA00023204"/>
    </source>
</evidence>
<keyword evidence="3" id="KW-0741">SOS mutagenesis</keyword>
<dbReference type="Pfam" id="PF00817">
    <property type="entry name" value="IMS"/>
    <property type="match status" value="1"/>
</dbReference>
<dbReference type="Pfam" id="PF13438">
    <property type="entry name" value="DUF4113"/>
    <property type="match status" value="1"/>
</dbReference>
<dbReference type="AlphaFoldDB" id="A0A2M6IV23"/>
<dbReference type="GO" id="GO:0003684">
    <property type="term" value="F:damaged DNA binding"/>
    <property type="evidence" value="ECO:0007669"/>
    <property type="project" value="InterPro"/>
</dbReference>
<dbReference type="GO" id="GO:0042276">
    <property type="term" value="P:error-prone translesion synthesis"/>
    <property type="evidence" value="ECO:0007669"/>
    <property type="project" value="TreeGrafter"/>
</dbReference>
<reference evidence="7 8" key="1">
    <citation type="submission" date="2017-09" db="EMBL/GenBank/DDBJ databases">
        <title>Depth-based differentiation of microbial function through sediment-hosted aquifers and enrichment of novel symbionts in the deep terrestrial subsurface.</title>
        <authorList>
            <person name="Probst A.J."/>
            <person name="Ladd B."/>
            <person name="Jarett J.K."/>
            <person name="Geller-Mcgrath D.E."/>
            <person name="Sieber C.M."/>
            <person name="Emerson J.B."/>
            <person name="Anantharaman K."/>
            <person name="Thomas B.C."/>
            <person name="Malmstrom R."/>
            <person name="Stieglmeier M."/>
            <person name="Klingl A."/>
            <person name="Woyke T."/>
            <person name="Ryan C.M."/>
            <person name="Banfield J.F."/>
        </authorList>
    </citation>
    <scope>NUCLEOTIDE SEQUENCE [LARGE SCALE GENOMIC DNA]</scope>
    <source>
        <strain evidence="7">CG11_big_fil_rev_8_21_14_0_20_36_8</strain>
    </source>
</reference>
<dbReference type="CDD" id="cd01700">
    <property type="entry name" value="PolY_Pol_V_umuC"/>
    <property type="match status" value="1"/>
</dbReference>
<evidence type="ECO:0000313" key="7">
    <source>
        <dbReference type="EMBL" id="PIQ73667.1"/>
    </source>
</evidence>
<dbReference type="InterPro" id="IPR001126">
    <property type="entry name" value="UmuC"/>
</dbReference>
<keyword evidence="4" id="KW-0234">DNA repair</keyword>
<name>A0A2M6IV23_9BACT</name>
<evidence type="ECO:0000259" key="6">
    <source>
        <dbReference type="PROSITE" id="PS50173"/>
    </source>
</evidence>
<feature type="domain" description="UmuC" evidence="6">
    <location>
        <begin position="2"/>
        <end position="188"/>
    </location>
</feature>
<keyword evidence="5" id="KW-0742">SOS response</keyword>
<evidence type="ECO:0000256" key="3">
    <source>
        <dbReference type="ARBA" id="ARBA00023199"/>
    </source>
</evidence>
<protein>
    <recommendedName>
        <fullName evidence="6">UmuC domain-containing protein</fullName>
    </recommendedName>
</protein>
<dbReference type="PROSITE" id="PS50173">
    <property type="entry name" value="UMUC"/>
    <property type="match status" value="1"/>
</dbReference>
<dbReference type="EMBL" id="PCVM01000028">
    <property type="protein sequence ID" value="PIQ73667.1"/>
    <property type="molecule type" value="Genomic_DNA"/>
</dbReference>
<dbReference type="InterPro" id="IPR050116">
    <property type="entry name" value="DNA_polymerase-Y"/>
</dbReference>
<evidence type="ECO:0000256" key="2">
    <source>
        <dbReference type="ARBA" id="ARBA00022763"/>
    </source>
</evidence>
<dbReference type="GO" id="GO:0003887">
    <property type="term" value="F:DNA-directed DNA polymerase activity"/>
    <property type="evidence" value="ECO:0007669"/>
    <property type="project" value="TreeGrafter"/>
</dbReference>
<comment type="similarity">
    <text evidence="1">Belongs to the DNA polymerase type-Y family.</text>
</comment>
<evidence type="ECO:0000256" key="5">
    <source>
        <dbReference type="ARBA" id="ARBA00023236"/>
    </source>
</evidence>
<dbReference type="InterPro" id="IPR043128">
    <property type="entry name" value="Rev_trsase/Diguanyl_cyclase"/>
</dbReference>
<comment type="caution">
    <text evidence="7">The sequence shown here is derived from an EMBL/GenBank/DDBJ whole genome shotgun (WGS) entry which is preliminary data.</text>
</comment>
<keyword evidence="2" id="KW-0227">DNA damage</keyword>
<dbReference type="InterPro" id="IPR025188">
    <property type="entry name" value="DUF4113"/>
</dbReference>
<dbReference type="InterPro" id="IPR017961">
    <property type="entry name" value="DNA_pol_Y-fam_little_finger"/>
</dbReference>
<gene>
    <name evidence="7" type="ORF">COV58_01290</name>
</gene>
<organism evidence="7 8">
    <name type="scientific">Candidatus Roizmanbacteria bacterium CG11_big_fil_rev_8_21_14_0_20_36_8</name>
    <dbReference type="NCBI Taxonomy" id="1974856"/>
    <lineage>
        <taxon>Bacteria</taxon>
        <taxon>Candidatus Roizmaniibacteriota</taxon>
    </lineage>
</organism>